<dbReference type="AlphaFoldDB" id="A0A2W2EXL8"/>
<sequence>MPPVPPVPKSKGLPAHAGTGSTVIGLVDDPKAGLAYPRLAAPWTIPGSSPFSRAQRAGKWRVPYTMLVSGLLPGTAHASPSGEAALRAAAAAGARWSLGAHHPPGSTLAWTGSRRLTTGKGWVLTYTVTYRAGGAKHTSRAAIVVADTGKRRPGMVLMSVPDTRKALWPDISKVVNGVRPG</sequence>
<reference evidence="1 2" key="1">
    <citation type="submission" date="2018-01" db="EMBL/GenBank/DDBJ databases">
        <title>Draft genome sequence of Sphaerisporangium sp. 7K107.</title>
        <authorList>
            <person name="Sahin N."/>
            <person name="Saygin H."/>
            <person name="Ay H."/>
        </authorList>
    </citation>
    <scope>NUCLEOTIDE SEQUENCE [LARGE SCALE GENOMIC DNA]</scope>
    <source>
        <strain evidence="1 2">7K107</strain>
    </source>
</reference>
<name>A0A2W2EXL8_9ACTN</name>
<evidence type="ECO:0000313" key="1">
    <source>
        <dbReference type="EMBL" id="PZG20995.1"/>
    </source>
</evidence>
<gene>
    <name evidence="1" type="ORF">C1I98_37305</name>
</gene>
<keyword evidence="2" id="KW-1185">Reference proteome</keyword>
<comment type="caution">
    <text evidence="1">The sequence shown here is derived from an EMBL/GenBank/DDBJ whole genome shotgun (WGS) entry which is preliminary data.</text>
</comment>
<proteinExistence type="predicted"/>
<organism evidence="1 2">
    <name type="scientific">Spongiactinospora gelatinilytica</name>
    <dbReference type="NCBI Taxonomy" id="2666298"/>
    <lineage>
        <taxon>Bacteria</taxon>
        <taxon>Bacillati</taxon>
        <taxon>Actinomycetota</taxon>
        <taxon>Actinomycetes</taxon>
        <taxon>Streptosporangiales</taxon>
        <taxon>Streptosporangiaceae</taxon>
        <taxon>Spongiactinospora</taxon>
    </lineage>
</organism>
<evidence type="ECO:0000313" key="2">
    <source>
        <dbReference type="Proteomes" id="UP000248544"/>
    </source>
</evidence>
<dbReference type="Proteomes" id="UP000248544">
    <property type="component" value="Unassembled WGS sequence"/>
</dbReference>
<dbReference type="EMBL" id="POUA01000588">
    <property type="protein sequence ID" value="PZG20995.1"/>
    <property type="molecule type" value="Genomic_DNA"/>
</dbReference>
<accession>A0A2W2EXL8</accession>
<protein>
    <submittedName>
        <fullName evidence="1">Uncharacterized protein</fullName>
    </submittedName>
</protein>